<gene>
    <name evidence="2" type="ORF">BT1A1_2882</name>
</gene>
<dbReference type="AlphaFoldDB" id="A0A090J1X5"/>
<accession>A0A090J1X5</accession>
<sequence length="454" mass="53993">MYETSFNSRSVLYNLEPIGLGTGLVESLSSYLIRVAYEHNILVGDLFNKMIFPQMNKNYLVRSSTYGGNRFYEGSKTINGFMENAIELSRIMEGLTSRDDLYNLTLYKLKDFIPLRNLLNDSLVWCPDCISIWEKNEKVIYYPLIWHLKPVRICKEHNRFLIDRCPVCNRTIDILRREMIPGCCPNCSSTLSNDINQRLNLVEMDWEIFVYENLEDLIKINPNKIDTQRFKYSFLIKLNLINEEYFENNVASFSRYLNTPKSTLRYWLNGQNFPCLDNILRICFKLNKKILDFLLESQELNGNIFQINDKQVINNKKKHTRKPLNYDVIKKKLIELSTTETPISMNYAAKIIGRDRRVLYRNFPELCKGISKRYNDYVKEMSERRIMRLEEQIMQAFNELTNEGIYPSRRKIEKRLGMNGVLREKVLQDYWKVLLRQSGFEEKKRRKYNIDESK</sequence>
<organism evidence="2 3">
    <name type="scientific">Caldibacillus thermoamylovorans</name>
    <dbReference type="NCBI Taxonomy" id="35841"/>
    <lineage>
        <taxon>Bacteria</taxon>
        <taxon>Bacillati</taxon>
        <taxon>Bacillota</taxon>
        <taxon>Bacilli</taxon>
        <taxon>Bacillales</taxon>
        <taxon>Bacillaceae</taxon>
        <taxon>Caldibacillus</taxon>
    </lineage>
</organism>
<evidence type="ECO:0000313" key="2">
    <source>
        <dbReference type="EMBL" id="CEE02673.1"/>
    </source>
</evidence>
<dbReference type="Proteomes" id="UP000040576">
    <property type="component" value="Unassembled WGS sequence"/>
</dbReference>
<dbReference type="EMBL" id="CCRF01000081">
    <property type="protein sequence ID" value="CEE02673.1"/>
    <property type="molecule type" value="Genomic_DNA"/>
</dbReference>
<protein>
    <submittedName>
        <fullName evidence="2">Zinc finger protein, putative</fullName>
    </submittedName>
</protein>
<dbReference type="RefSeq" id="WP_051989153.1">
    <property type="nucleotide sequence ID" value="NZ_CCRF01000081.1"/>
</dbReference>
<dbReference type="Pfam" id="PF06527">
    <property type="entry name" value="TniQ"/>
    <property type="match status" value="1"/>
</dbReference>
<dbReference type="InterPro" id="IPR009492">
    <property type="entry name" value="TniQ"/>
</dbReference>
<keyword evidence="3" id="KW-1185">Reference proteome</keyword>
<feature type="domain" description="TniQ" evidence="1">
    <location>
        <begin position="17"/>
        <end position="161"/>
    </location>
</feature>
<reference evidence="2 3" key="1">
    <citation type="submission" date="2014-07" db="EMBL/GenBank/DDBJ databases">
        <authorList>
            <person name="Wibberg Daniel"/>
        </authorList>
    </citation>
    <scope>NUCLEOTIDE SEQUENCE [LARGE SCALE GENOMIC DNA]</scope>
</reference>
<evidence type="ECO:0000259" key="1">
    <source>
        <dbReference type="Pfam" id="PF06527"/>
    </source>
</evidence>
<name>A0A090J1X5_9BACI</name>
<proteinExistence type="predicted"/>
<evidence type="ECO:0000313" key="3">
    <source>
        <dbReference type="Proteomes" id="UP000040576"/>
    </source>
</evidence>